<sequence length="40" mass="4532">MGRYKWYVPESNTFKEQPYPDRSAGLADFGFSGSPSSSHF</sequence>
<accession>F5YCX5</accession>
<protein>
    <submittedName>
        <fullName evidence="1">Uncharacterized protein</fullName>
    </submittedName>
</protein>
<dbReference type="Proteomes" id="UP000009222">
    <property type="component" value="Chromosome"/>
</dbReference>
<keyword evidence="2" id="KW-1185">Reference proteome</keyword>
<reference evidence="2" key="1">
    <citation type="submission" date="2009-12" db="EMBL/GenBank/DDBJ databases">
        <title>Complete sequence of Treponema azotonutricium strain ZAS-9.</title>
        <authorList>
            <person name="Tetu S.G."/>
            <person name="Matson E."/>
            <person name="Ren Q."/>
            <person name="Seshadri R."/>
            <person name="Elbourne L."/>
            <person name="Hassan K.A."/>
            <person name="Durkin A."/>
            <person name="Radune D."/>
            <person name="Mohamoud Y."/>
            <person name="Shay R."/>
            <person name="Jin S."/>
            <person name="Zhang X."/>
            <person name="Lucey K."/>
            <person name="Ballor N.R."/>
            <person name="Ottesen E."/>
            <person name="Rosenthal R."/>
            <person name="Allen A."/>
            <person name="Leadbetter J.R."/>
            <person name="Paulsen I.T."/>
        </authorList>
    </citation>
    <scope>NUCLEOTIDE SEQUENCE [LARGE SCALE GENOMIC DNA]</scope>
    <source>
        <strain evidence="2">ATCC BAA-888 / DSM 13862 / ZAS-9</strain>
    </source>
</reference>
<proteinExistence type="predicted"/>
<dbReference type="KEGG" id="taz:TREAZ_0397"/>
<name>F5YCX5_LEAAZ</name>
<gene>
    <name evidence="1" type="ordered locus">TREAZ_0397</name>
</gene>
<dbReference type="HOGENOM" id="CLU_3298075_0_0_12"/>
<dbReference type="AlphaFoldDB" id="F5YCX5"/>
<reference evidence="1 2" key="2">
    <citation type="journal article" date="2011" name="ISME J.">
        <title>RNA-seq reveals cooperative metabolic interactions between two termite-gut spirochete species in co-culture.</title>
        <authorList>
            <person name="Rosenthal A.Z."/>
            <person name="Matson E.G."/>
            <person name="Eldar A."/>
            <person name="Leadbetter J.R."/>
        </authorList>
    </citation>
    <scope>NUCLEOTIDE SEQUENCE [LARGE SCALE GENOMIC DNA]</scope>
    <source>
        <strain evidence="2">ATCC BAA-888 / DSM 13862 / ZAS-9</strain>
    </source>
</reference>
<evidence type="ECO:0000313" key="2">
    <source>
        <dbReference type="Proteomes" id="UP000009222"/>
    </source>
</evidence>
<evidence type="ECO:0000313" key="1">
    <source>
        <dbReference type="EMBL" id="AEF82534.1"/>
    </source>
</evidence>
<organism evidence="1 2">
    <name type="scientific">Leadbettera azotonutricia (strain ATCC BAA-888 / DSM 13862 / ZAS-9)</name>
    <name type="common">Treponema azotonutricium</name>
    <dbReference type="NCBI Taxonomy" id="545695"/>
    <lineage>
        <taxon>Bacteria</taxon>
        <taxon>Pseudomonadati</taxon>
        <taxon>Spirochaetota</taxon>
        <taxon>Spirochaetia</taxon>
        <taxon>Spirochaetales</taxon>
        <taxon>Breznakiellaceae</taxon>
        <taxon>Leadbettera</taxon>
    </lineage>
</organism>
<dbReference type="InParanoid" id="F5YCX5"/>
<dbReference type="EMBL" id="CP001841">
    <property type="protein sequence ID" value="AEF82534.1"/>
    <property type="molecule type" value="Genomic_DNA"/>
</dbReference>